<evidence type="ECO:0000313" key="2">
    <source>
        <dbReference type="EMBL" id="ALG09644.1"/>
    </source>
</evidence>
<dbReference type="Proteomes" id="UP000063699">
    <property type="component" value="Chromosome"/>
</dbReference>
<sequence length="101" mass="10879">MASRNRELTGSFASLVGASLAADGALTPVQRDRLDHEVDMLWRSIRADLYDVDYTAYSHARELLRIAHHVRIAAGYADTTASTAGPSSSVPSSNGTHRTPP</sequence>
<organism evidence="2 3">
    <name type="scientific">Kibdelosporangium phytohabitans</name>
    <dbReference type="NCBI Taxonomy" id="860235"/>
    <lineage>
        <taxon>Bacteria</taxon>
        <taxon>Bacillati</taxon>
        <taxon>Actinomycetota</taxon>
        <taxon>Actinomycetes</taxon>
        <taxon>Pseudonocardiales</taxon>
        <taxon>Pseudonocardiaceae</taxon>
        <taxon>Kibdelosporangium</taxon>
    </lineage>
</organism>
<feature type="compositionally biased region" description="Low complexity" evidence="1">
    <location>
        <begin position="79"/>
        <end position="101"/>
    </location>
</feature>
<evidence type="ECO:0000256" key="1">
    <source>
        <dbReference type="SAM" id="MobiDB-lite"/>
    </source>
</evidence>
<dbReference type="KEGG" id="kphy:AOZ06_24510"/>
<dbReference type="EMBL" id="CP012752">
    <property type="protein sequence ID" value="ALG09644.1"/>
    <property type="molecule type" value="Genomic_DNA"/>
</dbReference>
<keyword evidence="3" id="KW-1185">Reference proteome</keyword>
<accession>A0A0N9HWH9</accession>
<reference evidence="2 3" key="1">
    <citation type="submission" date="2015-07" db="EMBL/GenBank/DDBJ databases">
        <title>Genome sequencing of Kibdelosporangium phytohabitans.</title>
        <authorList>
            <person name="Qin S."/>
            <person name="Xing K."/>
        </authorList>
    </citation>
    <scope>NUCLEOTIDE SEQUENCE [LARGE SCALE GENOMIC DNA]</scope>
    <source>
        <strain evidence="2 3">KLBMP1111</strain>
    </source>
</reference>
<name>A0A0N9HWH9_9PSEU</name>
<dbReference type="AlphaFoldDB" id="A0A0N9HWH9"/>
<protein>
    <submittedName>
        <fullName evidence="2">Uncharacterized protein</fullName>
    </submittedName>
</protein>
<gene>
    <name evidence="2" type="ORF">AOZ06_24510</name>
</gene>
<proteinExistence type="predicted"/>
<evidence type="ECO:0000313" key="3">
    <source>
        <dbReference type="Proteomes" id="UP000063699"/>
    </source>
</evidence>
<feature type="region of interest" description="Disordered" evidence="1">
    <location>
        <begin position="78"/>
        <end position="101"/>
    </location>
</feature>